<evidence type="ECO:0000259" key="1">
    <source>
        <dbReference type="Pfam" id="PF08818"/>
    </source>
</evidence>
<dbReference type="AlphaFoldDB" id="A0A1B1Y8E1"/>
<proteinExistence type="predicted"/>
<keyword evidence="3" id="KW-1185">Reference proteome</keyword>
<reference evidence="2 3" key="1">
    <citation type="submission" date="2016-02" db="EMBL/GenBank/DDBJ databases">
        <authorList>
            <person name="Wen L."/>
            <person name="He K."/>
            <person name="Yang H."/>
        </authorList>
    </citation>
    <scope>NUCLEOTIDE SEQUENCE [LARGE SCALE GENOMIC DNA]</scope>
    <source>
        <strain evidence="2 3">CZ1127</strain>
    </source>
</reference>
<dbReference type="SUPFAM" id="SSF159888">
    <property type="entry name" value="YdhG-like"/>
    <property type="match status" value="1"/>
</dbReference>
<accession>A0A1B1Y8E1</accession>
<gene>
    <name evidence="2" type="ORF">AXE80_12295</name>
</gene>
<protein>
    <recommendedName>
        <fullName evidence="1">YdhG-like domain-containing protein</fullName>
    </recommendedName>
</protein>
<evidence type="ECO:0000313" key="2">
    <source>
        <dbReference type="EMBL" id="ANW97014.1"/>
    </source>
</evidence>
<dbReference type="InterPro" id="IPR014922">
    <property type="entry name" value="YdhG-like"/>
</dbReference>
<dbReference type="Proteomes" id="UP000092967">
    <property type="component" value="Chromosome"/>
</dbReference>
<dbReference type="Pfam" id="PF08818">
    <property type="entry name" value="DUF1801"/>
    <property type="match status" value="1"/>
</dbReference>
<dbReference type="OrthoDB" id="5951444at2"/>
<dbReference type="KEGG" id="wfu:AXE80_12295"/>
<dbReference type="STRING" id="1790137.AXE80_12295"/>
<name>A0A1B1Y8E1_9FLAO</name>
<sequence length="134" mass="15220">MANKTQPTNASVTDFINLVDKEQKRKDCFEILNMMEALTGEKPVMWGDSIVGFGQYRYKTKSGCEDNWFTCGFSPRKANISLYLMGCDIQKSQDLLDQLGKHKTGVGCLYINKLADVNTQVLKEIIKRTIEISR</sequence>
<feature type="domain" description="YdhG-like" evidence="1">
    <location>
        <begin position="25"/>
        <end position="130"/>
    </location>
</feature>
<dbReference type="RefSeq" id="WP_068827772.1">
    <property type="nucleotide sequence ID" value="NZ_CP014224.1"/>
</dbReference>
<dbReference type="EMBL" id="CP014224">
    <property type="protein sequence ID" value="ANW97014.1"/>
    <property type="molecule type" value="Genomic_DNA"/>
</dbReference>
<evidence type="ECO:0000313" key="3">
    <source>
        <dbReference type="Proteomes" id="UP000092967"/>
    </source>
</evidence>
<organism evidence="2 3">
    <name type="scientific">Wenyingzhuangia fucanilytica</name>
    <dbReference type="NCBI Taxonomy" id="1790137"/>
    <lineage>
        <taxon>Bacteria</taxon>
        <taxon>Pseudomonadati</taxon>
        <taxon>Bacteroidota</taxon>
        <taxon>Flavobacteriia</taxon>
        <taxon>Flavobacteriales</taxon>
        <taxon>Flavobacteriaceae</taxon>
        <taxon>Wenyingzhuangia</taxon>
    </lineage>
</organism>